<evidence type="ECO:0000313" key="1">
    <source>
        <dbReference type="EMBL" id="KAK8219263.1"/>
    </source>
</evidence>
<dbReference type="Proteomes" id="UP001320706">
    <property type="component" value="Unassembled WGS sequence"/>
</dbReference>
<comment type="caution">
    <text evidence="1">The sequence shown here is derived from an EMBL/GenBank/DDBJ whole genome shotgun (WGS) entry which is preliminary data.</text>
</comment>
<proteinExistence type="predicted"/>
<sequence length="328" mass="37155">MTQAGNATSSRRRYLYIRLFLFLVNICCTLAAVRNPRYKGLSGLDSTAQSCAEFSVRALRLLLAAVGLHFCCTLAVCHSNEMLWFQIVDSQVLTRAVFFVPKAEGATFEQWVANGEITRPEYLAFVGDPLCRRRSPQFATLHKVDRYDRRPTWVARIDTLLNLMSAPRSGCCRDGIHNMAATTLLKPSVSRDSMARVRQRRQDESILDPFVQQARLPLSDLEAAQHARSFVRWSCLMGRAEAWHKVATPTQNSLETRASHHPTSHPPNHLTFFSLHPPLSRFLSPFPSPPSRVTLLLLARLHTTISATEHYCTVLDALNAYRKVTWKH</sequence>
<name>A0ACC3SLB8_9PEZI</name>
<organism evidence="1 2">
    <name type="scientific">Zalaria obscura</name>
    <dbReference type="NCBI Taxonomy" id="2024903"/>
    <lineage>
        <taxon>Eukaryota</taxon>
        <taxon>Fungi</taxon>
        <taxon>Dikarya</taxon>
        <taxon>Ascomycota</taxon>
        <taxon>Pezizomycotina</taxon>
        <taxon>Dothideomycetes</taxon>
        <taxon>Dothideomycetidae</taxon>
        <taxon>Dothideales</taxon>
        <taxon>Zalariaceae</taxon>
        <taxon>Zalaria</taxon>
    </lineage>
</organism>
<protein>
    <submittedName>
        <fullName evidence="1">Uncharacterized protein</fullName>
    </submittedName>
</protein>
<reference evidence="1" key="1">
    <citation type="submission" date="2024-02" db="EMBL/GenBank/DDBJ databases">
        <title>Metagenome Assembled Genome of Zalaria obscura JY119.</title>
        <authorList>
            <person name="Vighnesh L."/>
            <person name="Jagadeeshwari U."/>
            <person name="Venkata Ramana C."/>
            <person name="Sasikala C."/>
        </authorList>
    </citation>
    <scope>NUCLEOTIDE SEQUENCE</scope>
    <source>
        <strain evidence="1">JY119</strain>
    </source>
</reference>
<gene>
    <name evidence="1" type="ORF">M8818_000997</name>
</gene>
<accession>A0ACC3SLB8</accession>
<dbReference type="EMBL" id="JAMKPW020000004">
    <property type="protein sequence ID" value="KAK8219263.1"/>
    <property type="molecule type" value="Genomic_DNA"/>
</dbReference>
<keyword evidence="2" id="KW-1185">Reference proteome</keyword>
<evidence type="ECO:0000313" key="2">
    <source>
        <dbReference type="Proteomes" id="UP001320706"/>
    </source>
</evidence>